<dbReference type="InterPro" id="IPR015424">
    <property type="entry name" value="PyrdxlP-dep_Trfase"/>
</dbReference>
<evidence type="ECO:0000313" key="5">
    <source>
        <dbReference type="EMBL" id="PWW21385.1"/>
    </source>
</evidence>
<evidence type="ECO:0000313" key="6">
    <source>
        <dbReference type="Proteomes" id="UP000246661"/>
    </source>
</evidence>
<comment type="cofactor">
    <cofactor evidence="1">
        <name>pyridoxal 5'-phosphate</name>
        <dbReference type="ChEBI" id="CHEBI:597326"/>
    </cofactor>
</comment>
<dbReference type="InterPro" id="IPR000653">
    <property type="entry name" value="DegT/StrS_aminotransferase"/>
</dbReference>
<feature type="modified residue" description="N6-(pyridoxal phosphate)lysine" evidence="3">
    <location>
        <position position="192"/>
    </location>
</feature>
<evidence type="ECO:0000256" key="3">
    <source>
        <dbReference type="PIRSR" id="PIRSR000390-2"/>
    </source>
</evidence>
<dbReference type="Gene3D" id="3.40.640.10">
    <property type="entry name" value="Type I PLP-dependent aspartate aminotransferase-like (Major domain)"/>
    <property type="match status" value="1"/>
</dbReference>
<sequence length="386" mass="40610">MSVSSAPVTALPTIPVMRPWLGEEEAAAAAEAVASGWVAQGPRVAAFEEAFARRVGATEAVAVSNCTTALHLALHLLGVGPGDEVVVPSFSFIATANVVRHVGAEPVFADVDLVTGNLTPATVAEVLTPRTRAVIVVHQAGVPADTVALGALLEPRGIAVVEDAACAIGSTLHGRPVGEGAQLAAFSFHPRKLVTTGEGGMLVTPSAEVAARARRLREHGMSVSAAERHASGSVTPEQYLEPGFNFRMTDVQAAIGLVQLTRLDAMVARRRERADRYRELLAGLPGARLVEDPPWGTTNYQSCWLLLPEDAPVGRDALLGRLSAAGISARRGIMAAHLEPAYADRPRVSLPATERLTADSLVLPVFHQMTDADQDRVVDALLAALR</sequence>
<dbReference type="Proteomes" id="UP000246661">
    <property type="component" value="Unassembled WGS sequence"/>
</dbReference>
<evidence type="ECO:0000256" key="4">
    <source>
        <dbReference type="RuleBase" id="RU004508"/>
    </source>
</evidence>
<dbReference type="GO" id="GO:0008483">
    <property type="term" value="F:transaminase activity"/>
    <property type="evidence" value="ECO:0007669"/>
    <property type="project" value="TreeGrafter"/>
</dbReference>
<dbReference type="Pfam" id="PF01041">
    <property type="entry name" value="DegT_DnrJ_EryC1"/>
    <property type="match status" value="1"/>
</dbReference>
<gene>
    <name evidence="5" type="ORF">JD79_00514</name>
</gene>
<keyword evidence="3 4" id="KW-0663">Pyridoxal phosphate</keyword>
<dbReference type="InterPro" id="IPR015422">
    <property type="entry name" value="PyrdxlP-dep_Trfase_small"/>
</dbReference>
<dbReference type="CDD" id="cd00616">
    <property type="entry name" value="AHBA_syn"/>
    <property type="match status" value="1"/>
</dbReference>
<evidence type="ECO:0000256" key="1">
    <source>
        <dbReference type="ARBA" id="ARBA00001933"/>
    </source>
</evidence>
<reference evidence="6" key="1">
    <citation type="submission" date="2018-05" db="EMBL/GenBank/DDBJ databases">
        <authorList>
            <person name="Klenk H.-P."/>
            <person name="Huntemann M."/>
            <person name="Clum A."/>
            <person name="Pillay M."/>
            <person name="Palaniappan K."/>
            <person name="Varghese N."/>
            <person name="Mikhailova N."/>
            <person name="Stamatis D."/>
            <person name="Reddy T."/>
            <person name="Daum C."/>
            <person name="Shapiro N."/>
            <person name="Ivanova N."/>
            <person name="Kyrpides N."/>
            <person name="Woyke T."/>
        </authorList>
    </citation>
    <scope>NUCLEOTIDE SEQUENCE [LARGE SCALE GENOMIC DNA]</scope>
    <source>
        <strain evidence="6">DSM 45417</strain>
    </source>
</reference>
<dbReference type="EMBL" id="QGTX01000001">
    <property type="protein sequence ID" value="PWW21385.1"/>
    <property type="molecule type" value="Genomic_DNA"/>
</dbReference>
<proteinExistence type="inferred from homology"/>
<dbReference type="GO" id="GO:0000271">
    <property type="term" value="P:polysaccharide biosynthetic process"/>
    <property type="evidence" value="ECO:0007669"/>
    <property type="project" value="TreeGrafter"/>
</dbReference>
<dbReference type="PANTHER" id="PTHR30244">
    <property type="entry name" value="TRANSAMINASE"/>
    <property type="match status" value="1"/>
</dbReference>
<dbReference type="RefSeq" id="WP_211307836.1">
    <property type="nucleotide sequence ID" value="NZ_QGTX01000001.1"/>
</dbReference>
<dbReference type="AlphaFoldDB" id="A0A317QGF5"/>
<name>A0A317QGF5_9ACTN</name>
<accession>A0A317QGF5</accession>
<comment type="caution">
    <text evidence="5">The sequence shown here is derived from an EMBL/GenBank/DDBJ whole genome shotgun (WGS) entry which is preliminary data.</text>
</comment>
<keyword evidence="6" id="KW-1185">Reference proteome</keyword>
<dbReference type="Gene3D" id="3.90.1150.10">
    <property type="entry name" value="Aspartate Aminotransferase, domain 1"/>
    <property type="match status" value="1"/>
</dbReference>
<comment type="similarity">
    <text evidence="4">Belongs to the DegT/DnrJ/EryC1 family.</text>
</comment>
<evidence type="ECO:0000256" key="2">
    <source>
        <dbReference type="PIRSR" id="PIRSR000390-1"/>
    </source>
</evidence>
<feature type="active site" description="Proton acceptor" evidence="2">
    <location>
        <position position="192"/>
    </location>
</feature>
<dbReference type="PANTHER" id="PTHR30244:SF34">
    <property type="entry name" value="DTDP-4-AMINO-4,6-DIDEOXYGALACTOSE TRANSAMINASE"/>
    <property type="match status" value="1"/>
</dbReference>
<organism evidence="5 6">
    <name type="scientific">Geodermatophilus normandii</name>
    <dbReference type="NCBI Taxonomy" id="1137989"/>
    <lineage>
        <taxon>Bacteria</taxon>
        <taxon>Bacillati</taxon>
        <taxon>Actinomycetota</taxon>
        <taxon>Actinomycetes</taxon>
        <taxon>Geodermatophilales</taxon>
        <taxon>Geodermatophilaceae</taxon>
        <taxon>Geodermatophilus</taxon>
    </lineage>
</organism>
<dbReference type="GO" id="GO:0030170">
    <property type="term" value="F:pyridoxal phosphate binding"/>
    <property type="evidence" value="ECO:0007669"/>
    <property type="project" value="TreeGrafter"/>
</dbReference>
<protein>
    <submittedName>
        <fullName evidence="5">Perosamine synthetase</fullName>
    </submittedName>
</protein>
<dbReference type="SUPFAM" id="SSF53383">
    <property type="entry name" value="PLP-dependent transferases"/>
    <property type="match status" value="1"/>
</dbReference>
<dbReference type="PIRSF" id="PIRSF000390">
    <property type="entry name" value="PLP_StrS"/>
    <property type="match status" value="1"/>
</dbReference>
<dbReference type="InterPro" id="IPR015421">
    <property type="entry name" value="PyrdxlP-dep_Trfase_major"/>
</dbReference>